<reference evidence="12" key="1">
    <citation type="journal article" date="2020" name="Microbiol. Resour. Announc.">
        <title>Complete Genome Sequence of Geobacillus sp. Strain E55-1, Isolated from Mine Geyser in Japan.</title>
        <authorList>
            <person name="Miyazaki K."/>
            <person name="Hase E."/>
            <person name="Tokito N."/>
        </authorList>
    </citation>
    <scope>NUCLEOTIDE SEQUENCE [LARGE SCALE GENOMIC DNA]</scope>
    <source>
        <strain evidence="12">E55-1</strain>
    </source>
</reference>
<dbReference type="CDD" id="cd04238">
    <property type="entry name" value="AAK_NAGK-like"/>
    <property type="match status" value="1"/>
</dbReference>
<dbReference type="SUPFAM" id="SSF53633">
    <property type="entry name" value="Carbamate kinase-like"/>
    <property type="match status" value="1"/>
</dbReference>
<dbReference type="PANTHER" id="PTHR23342:SF0">
    <property type="entry name" value="N-ACETYLGLUTAMATE SYNTHASE, MITOCHONDRIAL"/>
    <property type="match status" value="1"/>
</dbReference>
<dbReference type="PIRSF" id="PIRSF000728">
    <property type="entry name" value="NAGK"/>
    <property type="match status" value="1"/>
</dbReference>
<dbReference type="UniPathway" id="UPA00068">
    <property type="reaction ID" value="UER00107"/>
</dbReference>
<evidence type="ECO:0000313" key="11">
    <source>
        <dbReference type="EMBL" id="BBW97105.1"/>
    </source>
</evidence>
<dbReference type="FunFam" id="3.40.1160.10:FF:000004">
    <property type="entry name" value="Acetylglutamate kinase"/>
    <property type="match status" value="1"/>
</dbReference>
<dbReference type="HAMAP" id="MF_00082">
    <property type="entry name" value="ArgB"/>
    <property type="match status" value="1"/>
</dbReference>
<evidence type="ECO:0000256" key="3">
    <source>
        <dbReference type="ARBA" id="ARBA00022605"/>
    </source>
</evidence>
<evidence type="ECO:0000256" key="8">
    <source>
        <dbReference type="ARBA" id="ARBA00048141"/>
    </source>
</evidence>
<dbReference type="GO" id="GO:0005524">
    <property type="term" value="F:ATP binding"/>
    <property type="evidence" value="ECO:0007669"/>
    <property type="project" value="UniProtKB-UniRule"/>
</dbReference>
<evidence type="ECO:0000256" key="1">
    <source>
        <dbReference type="ARBA" id="ARBA00004828"/>
    </source>
</evidence>
<evidence type="ECO:0000256" key="4">
    <source>
        <dbReference type="ARBA" id="ARBA00022679"/>
    </source>
</evidence>
<comment type="function">
    <text evidence="9">Catalyzes the ATP-dependent phosphorylation of N-acetyl-L-glutamate.</text>
</comment>
<dbReference type="InterPro" id="IPR004662">
    <property type="entry name" value="AcgluKinase_fam"/>
</dbReference>
<dbReference type="EC" id="2.7.2.8" evidence="9"/>
<gene>
    <name evidence="9 11" type="primary">argB</name>
    <name evidence="11" type="ORF">GsuE55_19380</name>
</gene>
<dbReference type="GO" id="GO:0003991">
    <property type="term" value="F:acetylglutamate kinase activity"/>
    <property type="evidence" value="ECO:0007669"/>
    <property type="project" value="UniProtKB-UniRule"/>
</dbReference>
<name>A0A679FR58_9BACL</name>
<feature type="binding site" evidence="9">
    <location>
        <begin position="41"/>
        <end position="42"/>
    </location>
    <ligand>
        <name>substrate</name>
    </ligand>
</feature>
<dbReference type="Proteomes" id="UP000501421">
    <property type="component" value="Chromosome"/>
</dbReference>
<feature type="binding site" evidence="9">
    <location>
        <position position="156"/>
    </location>
    <ligand>
        <name>substrate</name>
    </ligand>
</feature>
<dbReference type="Gene3D" id="3.40.1160.10">
    <property type="entry name" value="Acetylglutamate kinase-like"/>
    <property type="match status" value="1"/>
</dbReference>
<comment type="pathway">
    <text evidence="1 9">Amino-acid biosynthesis; L-arginine biosynthesis; N(2)-acetyl-L-ornithine from L-glutamate: step 2/4.</text>
</comment>
<dbReference type="EMBL" id="AP022557">
    <property type="protein sequence ID" value="BBW97105.1"/>
    <property type="molecule type" value="Genomic_DNA"/>
</dbReference>
<evidence type="ECO:0000313" key="12">
    <source>
        <dbReference type="Proteomes" id="UP000501421"/>
    </source>
</evidence>
<accession>A0A679FR58</accession>
<keyword evidence="9" id="KW-0963">Cytoplasm</keyword>
<protein>
    <recommendedName>
        <fullName evidence="9">Acetylglutamate kinase</fullName>
        <ecNumber evidence="9">2.7.2.8</ecNumber>
    </recommendedName>
    <alternativeName>
        <fullName evidence="9">N-acetyl-L-glutamate 5-phosphotransferase</fullName>
    </alternativeName>
    <alternativeName>
        <fullName evidence="9">NAG kinase</fullName>
        <shortName evidence="9">NAGK</shortName>
    </alternativeName>
</protein>
<proteinExistence type="inferred from homology"/>
<dbReference type="GO" id="GO:0042450">
    <property type="term" value="P:L-arginine biosynthetic process via ornithine"/>
    <property type="evidence" value="ECO:0007669"/>
    <property type="project" value="UniProtKB-UniRule"/>
</dbReference>
<dbReference type="InterPro" id="IPR036393">
    <property type="entry name" value="AceGlu_kinase-like_sf"/>
</dbReference>
<dbReference type="InterPro" id="IPR037528">
    <property type="entry name" value="ArgB"/>
</dbReference>
<sequence length="261" mass="27245">MGNTVVIKCGGSVLDELSPAFFASVKTMREQGMNVVIVHGGGPEIGRMLKKLAVPSEFVNGLRKTTKDVLAVVEMVLSGQVNKQLVAMLTQRGLPAVGVSGVDGGLLEAEPIDLNQLGYVGRVKTVRSRLLRTMLEAGYIPVISPLGIDQSGQTYNINADTAAGAVAAAIGASQLAFVTNVPGILQDGALVEEATAEMVEQLLEAGVITGGMIPKVKAALSALSDALPEVVIVSGKTPFYEQGTWHGTTIRKENEVGVYSS</sequence>
<dbReference type="GO" id="GO:0005737">
    <property type="term" value="C:cytoplasm"/>
    <property type="evidence" value="ECO:0007669"/>
    <property type="project" value="UniProtKB-SubCell"/>
</dbReference>
<evidence type="ECO:0000259" key="10">
    <source>
        <dbReference type="Pfam" id="PF00696"/>
    </source>
</evidence>
<dbReference type="PANTHER" id="PTHR23342">
    <property type="entry name" value="N-ACETYLGLUTAMATE SYNTHASE"/>
    <property type="match status" value="1"/>
</dbReference>
<comment type="catalytic activity">
    <reaction evidence="8 9">
        <text>N-acetyl-L-glutamate + ATP = N-acetyl-L-glutamyl 5-phosphate + ADP</text>
        <dbReference type="Rhea" id="RHEA:14629"/>
        <dbReference type="ChEBI" id="CHEBI:30616"/>
        <dbReference type="ChEBI" id="CHEBI:44337"/>
        <dbReference type="ChEBI" id="CHEBI:57936"/>
        <dbReference type="ChEBI" id="CHEBI:456216"/>
        <dbReference type="EC" id="2.7.2.8"/>
    </reaction>
</comment>
<keyword evidence="2 9" id="KW-0055">Arginine biosynthesis</keyword>
<evidence type="ECO:0000256" key="5">
    <source>
        <dbReference type="ARBA" id="ARBA00022741"/>
    </source>
</evidence>
<evidence type="ECO:0000256" key="6">
    <source>
        <dbReference type="ARBA" id="ARBA00022777"/>
    </source>
</evidence>
<keyword evidence="4 9" id="KW-0808">Transferase</keyword>
<comment type="subcellular location">
    <subcellularLocation>
        <location evidence="9">Cytoplasm</location>
    </subcellularLocation>
</comment>
<keyword evidence="5 9" id="KW-0547">Nucleotide-binding</keyword>
<feature type="site" description="Transition state stabilizer" evidence="9">
    <location>
        <position position="215"/>
    </location>
</feature>
<evidence type="ECO:0000256" key="7">
    <source>
        <dbReference type="ARBA" id="ARBA00022840"/>
    </source>
</evidence>
<dbReference type="RefSeq" id="WP_033843286.1">
    <property type="nucleotide sequence ID" value="NZ_AP022557.1"/>
</dbReference>
<dbReference type="InterPro" id="IPR001048">
    <property type="entry name" value="Asp/Glu/Uridylate_kinase"/>
</dbReference>
<keyword evidence="7 9" id="KW-0067">ATP-binding</keyword>
<keyword evidence="3 9" id="KW-0028">Amino-acid biosynthesis</keyword>
<organism evidence="11 12">
    <name type="scientific">Geobacillus subterraneus</name>
    <dbReference type="NCBI Taxonomy" id="129338"/>
    <lineage>
        <taxon>Bacteria</taxon>
        <taxon>Bacillati</taxon>
        <taxon>Bacillota</taxon>
        <taxon>Bacilli</taxon>
        <taxon>Bacillales</taxon>
        <taxon>Anoxybacillaceae</taxon>
        <taxon>Geobacillus</taxon>
    </lineage>
</organism>
<feature type="domain" description="Aspartate/glutamate/uridylate kinase" evidence="10">
    <location>
        <begin position="3"/>
        <end position="233"/>
    </location>
</feature>
<dbReference type="NCBIfam" id="TIGR00761">
    <property type="entry name" value="argB"/>
    <property type="match status" value="1"/>
</dbReference>
<keyword evidence="12" id="KW-1185">Reference proteome</keyword>
<comment type="similarity">
    <text evidence="9">Belongs to the acetylglutamate kinase family. ArgB subfamily.</text>
</comment>
<dbReference type="Pfam" id="PF00696">
    <property type="entry name" value="AA_kinase"/>
    <property type="match status" value="1"/>
</dbReference>
<dbReference type="AlphaFoldDB" id="A0A679FR58"/>
<evidence type="ECO:0000256" key="2">
    <source>
        <dbReference type="ARBA" id="ARBA00022571"/>
    </source>
</evidence>
<keyword evidence="6 9" id="KW-0418">Kinase</keyword>
<evidence type="ECO:0000256" key="9">
    <source>
        <dbReference type="HAMAP-Rule" id="MF_00082"/>
    </source>
</evidence>
<feature type="binding site" evidence="9">
    <location>
        <position position="63"/>
    </location>
    <ligand>
        <name>substrate</name>
    </ligand>
</feature>
<feature type="site" description="Transition state stabilizer" evidence="9">
    <location>
        <position position="8"/>
    </location>
</feature>